<accession>G0MCI2</accession>
<proteinExistence type="predicted"/>
<dbReference type="InParanoid" id="G0MCI2"/>
<dbReference type="InterPro" id="IPR012885">
    <property type="entry name" value="F-box_Sdz-33"/>
</dbReference>
<feature type="domain" description="Sdz-33 F-box" evidence="1">
    <location>
        <begin position="96"/>
        <end position="141"/>
    </location>
</feature>
<evidence type="ECO:0000259" key="1">
    <source>
        <dbReference type="Pfam" id="PF07735"/>
    </source>
</evidence>
<evidence type="ECO:0000313" key="2">
    <source>
        <dbReference type="EMBL" id="EGT45846.1"/>
    </source>
</evidence>
<dbReference type="EMBL" id="GL379789">
    <property type="protein sequence ID" value="EGT45846.1"/>
    <property type="molecule type" value="Genomic_DNA"/>
</dbReference>
<dbReference type="HOGENOM" id="CLU_1714896_0_0_1"/>
<dbReference type="Proteomes" id="UP000008068">
    <property type="component" value="Unassembled WGS sequence"/>
</dbReference>
<gene>
    <name evidence="2" type="ORF">CAEBREN_16998</name>
</gene>
<dbReference type="Pfam" id="PF07735">
    <property type="entry name" value="FBA_2"/>
    <property type="match status" value="1"/>
</dbReference>
<protein>
    <recommendedName>
        <fullName evidence="1">Sdz-33 F-box domain-containing protein</fullName>
    </recommendedName>
</protein>
<keyword evidence="3" id="KW-1185">Reference proteome</keyword>
<evidence type="ECO:0000313" key="3">
    <source>
        <dbReference type="Proteomes" id="UP000008068"/>
    </source>
</evidence>
<organism evidence="3">
    <name type="scientific">Caenorhabditis brenneri</name>
    <name type="common">Nematode worm</name>
    <dbReference type="NCBI Taxonomy" id="135651"/>
    <lineage>
        <taxon>Eukaryota</taxon>
        <taxon>Metazoa</taxon>
        <taxon>Ecdysozoa</taxon>
        <taxon>Nematoda</taxon>
        <taxon>Chromadorea</taxon>
        <taxon>Rhabditida</taxon>
        <taxon>Rhabditina</taxon>
        <taxon>Rhabditomorpha</taxon>
        <taxon>Rhabditoidea</taxon>
        <taxon>Rhabditidae</taxon>
        <taxon>Peloderinae</taxon>
        <taxon>Caenorhabditis</taxon>
    </lineage>
</organism>
<dbReference type="AlphaFoldDB" id="G0MCI2"/>
<sequence length="153" mass="17768">MVSNILIIVNFVDRNSQGLGKWFKTCSRALNRITTYNCANISRKLRDCFNLIILSTIANETFNQIAEEFSFGCPKQLYIWISTHIINKDTYNASGLAIQVDDLELIDCRIISFFESSFEAAEFNQVIRNWIGGKYEKLEVLIFWVADWHRAEQ</sequence>
<reference evidence="3" key="1">
    <citation type="submission" date="2011-07" db="EMBL/GenBank/DDBJ databases">
        <authorList>
            <consortium name="Caenorhabditis brenneri Sequencing and Analysis Consortium"/>
            <person name="Wilson R.K."/>
        </authorList>
    </citation>
    <scope>NUCLEOTIDE SEQUENCE [LARGE SCALE GENOMIC DNA]</scope>
    <source>
        <strain evidence="3">PB2801</strain>
    </source>
</reference>
<name>G0MCI2_CAEBE</name>